<proteinExistence type="predicted"/>
<dbReference type="EMBL" id="JAEAOA010001847">
    <property type="protein sequence ID" value="KAK3581997.1"/>
    <property type="molecule type" value="Genomic_DNA"/>
</dbReference>
<reference evidence="1" key="2">
    <citation type="journal article" date="2021" name="Genome Biol. Evol.">
        <title>Developing a high-quality reference genome for a parasitic bivalve with doubly uniparental inheritance (Bivalvia: Unionida).</title>
        <authorList>
            <person name="Smith C.H."/>
        </authorList>
    </citation>
    <scope>NUCLEOTIDE SEQUENCE</scope>
    <source>
        <strain evidence="1">CHS0354</strain>
        <tissue evidence="1">Mantle</tissue>
    </source>
</reference>
<sequence>MAKRMVLFVYMRSSGFHFTDVSDAESINSFKSKERFTDESETTKFQSLHALGHTMSYITKVPELCDVKFLVGDNEIPIYGVKAVLGTRSRYTTAFRRISGLELD</sequence>
<comment type="caution">
    <text evidence="1">The sequence shown here is derived from an EMBL/GenBank/DDBJ whole genome shotgun (WGS) entry which is preliminary data.</text>
</comment>
<name>A0AAE0RYI5_9BIVA</name>
<evidence type="ECO:0000313" key="1">
    <source>
        <dbReference type="EMBL" id="KAK3581997.1"/>
    </source>
</evidence>
<dbReference type="Proteomes" id="UP001195483">
    <property type="component" value="Unassembled WGS sequence"/>
</dbReference>
<gene>
    <name evidence="1" type="ORF">CHS0354_030949</name>
</gene>
<organism evidence="1 2">
    <name type="scientific">Potamilus streckersoni</name>
    <dbReference type="NCBI Taxonomy" id="2493646"/>
    <lineage>
        <taxon>Eukaryota</taxon>
        <taxon>Metazoa</taxon>
        <taxon>Spiralia</taxon>
        <taxon>Lophotrochozoa</taxon>
        <taxon>Mollusca</taxon>
        <taxon>Bivalvia</taxon>
        <taxon>Autobranchia</taxon>
        <taxon>Heteroconchia</taxon>
        <taxon>Palaeoheterodonta</taxon>
        <taxon>Unionida</taxon>
        <taxon>Unionoidea</taxon>
        <taxon>Unionidae</taxon>
        <taxon>Ambleminae</taxon>
        <taxon>Lampsilini</taxon>
        <taxon>Potamilus</taxon>
    </lineage>
</organism>
<evidence type="ECO:0000313" key="2">
    <source>
        <dbReference type="Proteomes" id="UP001195483"/>
    </source>
</evidence>
<dbReference type="AlphaFoldDB" id="A0AAE0RYI5"/>
<keyword evidence="2" id="KW-1185">Reference proteome</keyword>
<reference evidence="1" key="3">
    <citation type="submission" date="2023-05" db="EMBL/GenBank/DDBJ databases">
        <authorList>
            <person name="Smith C.H."/>
        </authorList>
    </citation>
    <scope>NUCLEOTIDE SEQUENCE</scope>
    <source>
        <strain evidence="1">CHS0354</strain>
        <tissue evidence="1">Mantle</tissue>
    </source>
</reference>
<accession>A0AAE0RYI5</accession>
<protein>
    <submittedName>
        <fullName evidence="1">Uncharacterized protein</fullName>
    </submittedName>
</protein>
<reference evidence="1" key="1">
    <citation type="journal article" date="2021" name="Genome Biol. Evol.">
        <title>A High-Quality Reference Genome for a Parasitic Bivalve with Doubly Uniparental Inheritance (Bivalvia: Unionida).</title>
        <authorList>
            <person name="Smith C.H."/>
        </authorList>
    </citation>
    <scope>NUCLEOTIDE SEQUENCE</scope>
    <source>
        <strain evidence="1">CHS0354</strain>
    </source>
</reference>